<protein>
    <submittedName>
        <fullName evidence="1">Uncharacterized protein</fullName>
    </submittedName>
</protein>
<gene>
    <name evidence="1" type="ORF">TIFTF001_020573</name>
</gene>
<evidence type="ECO:0000313" key="1">
    <source>
        <dbReference type="EMBL" id="GMN51420.1"/>
    </source>
</evidence>
<comment type="caution">
    <text evidence="1">The sequence shown here is derived from an EMBL/GenBank/DDBJ whole genome shotgun (WGS) entry which is preliminary data.</text>
</comment>
<organism evidence="1 2">
    <name type="scientific">Ficus carica</name>
    <name type="common">Common fig</name>
    <dbReference type="NCBI Taxonomy" id="3494"/>
    <lineage>
        <taxon>Eukaryota</taxon>
        <taxon>Viridiplantae</taxon>
        <taxon>Streptophyta</taxon>
        <taxon>Embryophyta</taxon>
        <taxon>Tracheophyta</taxon>
        <taxon>Spermatophyta</taxon>
        <taxon>Magnoliopsida</taxon>
        <taxon>eudicotyledons</taxon>
        <taxon>Gunneridae</taxon>
        <taxon>Pentapetalae</taxon>
        <taxon>rosids</taxon>
        <taxon>fabids</taxon>
        <taxon>Rosales</taxon>
        <taxon>Moraceae</taxon>
        <taxon>Ficeae</taxon>
        <taxon>Ficus</taxon>
    </lineage>
</organism>
<evidence type="ECO:0000313" key="2">
    <source>
        <dbReference type="Proteomes" id="UP001187192"/>
    </source>
</evidence>
<dbReference type="Proteomes" id="UP001187192">
    <property type="component" value="Unassembled WGS sequence"/>
</dbReference>
<name>A0AA88AGB7_FICCA</name>
<accession>A0AA88AGB7</accession>
<dbReference type="InterPro" id="IPR029063">
    <property type="entry name" value="SAM-dependent_MTases_sf"/>
</dbReference>
<keyword evidence="2" id="KW-1185">Reference proteome</keyword>
<dbReference type="Gene3D" id="3.40.50.150">
    <property type="entry name" value="Vaccinia Virus protein VP39"/>
    <property type="match status" value="1"/>
</dbReference>
<dbReference type="EMBL" id="BTGU01000037">
    <property type="protein sequence ID" value="GMN51420.1"/>
    <property type="molecule type" value="Genomic_DNA"/>
</dbReference>
<sequence length="178" mass="19866">MGSRLRKNYRSLGFIAHVPTHTLRRGDSRIVVKTQSVKILVRCNEAITNKDNGKKGKVIIIDIVIRKNGFGDDDDNTSLQTKLFYDMQMIVFLAGKQRNEKIRCTDAQRQFASWSNLPVLNSFLHRTYDSSTGKLEMANQHTGVSASTWVAWAINPNLLSVADASPASFHPSLNADSS</sequence>
<dbReference type="AlphaFoldDB" id="A0AA88AGB7"/>
<reference evidence="1" key="1">
    <citation type="submission" date="2023-07" db="EMBL/GenBank/DDBJ databases">
        <title>draft genome sequence of fig (Ficus carica).</title>
        <authorList>
            <person name="Takahashi T."/>
            <person name="Nishimura K."/>
        </authorList>
    </citation>
    <scope>NUCLEOTIDE SEQUENCE</scope>
</reference>
<proteinExistence type="predicted"/>